<dbReference type="Proteomes" id="UP000886725">
    <property type="component" value="Unassembled WGS sequence"/>
</dbReference>
<dbReference type="PANTHER" id="PTHR11804:SF84">
    <property type="entry name" value="SACCHAROLYSIN"/>
    <property type="match status" value="1"/>
</dbReference>
<dbReference type="NCBIfam" id="TIGR00181">
    <property type="entry name" value="pepF"/>
    <property type="match status" value="1"/>
</dbReference>
<name>A0A9D1CJH7_9FIRM</name>
<gene>
    <name evidence="9" type="primary">pepF</name>
    <name evidence="9" type="ORF">IAC85_00540</name>
</gene>
<dbReference type="Gene3D" id="1.10.1370.20">
    <property type="entry name" value="Oligoendopeptidase f, C-terminal domain"/>
    <property type="match status" value="1"/>
</dbReference>
<dbReference type="Pfam" id="PF08439">
    <property type="entry name" value="Peptidase_M3_N"/>
    <property type="match status" value="1"/>
</dbReference>
<dbReference type="GO" id="GO:0046872">
    <property type="term" value="F:metal ion binding"/>
    <property type="evidence" value="ECO:0007669"/>
    <property type="project" value="UniProtKB-UniRule"/>
</dbReference>
<dbReference type="Gene3D" id="1.20.140.70">
    <property type="entry name" value="Oligopeptidase f, N-terminal domain"/>
    <property type="match status" value="1"/>
</dbReference>
<reference evidence="9" key="2">
    <citation type="journal article" date="2021" name="PeerJ">
        <title>Extensive microbial diversity within the chicken gut microbiome revealed by metagenomics and culture.</title>
        <authorList>
            <person name="Gilroy R."/>
            <person name="Ravi A."/>
            <person name="Getino M."/>
            <person name="Pursley I."/>
            <person name="Horton D.L."/>
            <person name="Alikhan N.F."/>
            <person name="Baker D."/>
            <person name="Gharbi K."/>
            <person name="Hall N."/>
            <person name="Watson M."/>
            <person name="Adriaenssens E.M."/>
            <person name="Foster-Nyarko E."/>
            <person name="Jarju S."/>
            <person name="Secka A."/>
            <person name="Antonio M."/>
            <person name="Oren A."/>
            <person name="Chaudhuri R.R."/>
            <person name="La Ragione R."/>
            <person name="Hildebrand F."/>
            <person name="Pallen M.J."/>
        </authorList>
    </citation>
    <scope>NUCLEOTIDE SEQUENCE</scope>
    <source>
        <strain evidence="9">CHK165-10780</strain>
    </source>
</reference>
<evidence type="ECO:0000256" key="2">
    <source>
        <dbReference type="ARBA" id="ARBA00022723"/>
    </source>
</evidence>
<protein>
    <recommendedName>
        <fullName evidence="6">Oligopeptidase F</fullName>
        <ecNumber evidence="6">3.4.24.-</ecNumber>
    </recommendedName>
</protein>
<dbReference type="EC" id="3.4.24.-" evidence="6"/>
<dbReference type="InterPro" id="IPR013647">
    <property type="entry name" value="OligopepF_N_dom"/>
</dbReference>
<dbReference type="SUPFAM" id="SSF55486">
    <property type="entry name" value="Metalloproteases ('zincins'), catalytic domain"/>
    <property type="match status" value="1"/>
</dbReference>
<evidence type="ECO:0000256" key="3">
    <source>
        <dbReference type="ARBA" id="ARBA00022801"/>
    </source>
</evidence>
<keyword evidence="2 6" id="KW-0479">Metal-binding</keyword>
<organism evidence="9 10">
    <name type="scientific">Candidatus Faecenecus gallistercoris</name>
    <dbReference type="NCBI Taxonomy" id="2840793"/>
    <lineage>
        <taxon>Bacteria</taxon>
        <taxon>Bacillati</taxon>
        <taxon>Bacillota</taxon>
        <taxon>Bacillota incertae sedis</taxon>
        <taxon>Candidatus Faecenecus</taxon>
    </lineage>
</organism>
<dbReference type="GO" id="GO:0004222">
    <property type="term" value="F:metalloendopeptidase activity"/>
    <property type="evidence" value="ECO:0007669"/>
    <property type="project" value="UniProtKB-UniRule"/>
</dbReference>
<dbReference type="AlphaFoldDB" id="A0A9D1CJH7"/>
<evidence type="ECO:0000259" key="7">
    <source>
        <dbReference type="Pfam" id="PF01432"/>
    </source>
</evidence>
<dbReference type="InterPro" id="IPR045090">
    <property type="entry name" value="Pept_M3A_M3B"/>
</dbReference>
<proteinExistence type="inferred from homology"/>
<feature type="domain" description="Peptidase M3A/M3B catalytic" evidence="7">
    <location>
        <begin position="204"/>
        <end position="584"/>
    </location>
</feature>
<reference evidence="9" key="1">
    <citation type="submission" date="2020-10" db="EMBL/GenBank/DDBJ databases">
        <authorList>
            <person name="Gilroy R."/>
        </authorList>
    </citation>
    <scope>NUCLEOTIDE SEQUENCE</scope>
    <source>
        <strain evidence="9">CHK165-10780</strain>
    </source>
</reference>
<keyword evidence="4 6" id="KW-0862">Zinc</keyword>
<keyword evidence="3 6" id="KW-0378">Hydrolase</keyword>
<dbReference type="PANTHER" id="PTHR11804">
    <property type="entry name" value="PROTEASE M3 THIMET OLIGOPEPTIDASE-RELATED"/>
    <property type="match status" value="1"/>
</dbReference>
<evidence type="ECO:0000256" key="6">
    <source>
        <dbReference type="RuleBase" id="RU368091"/>
    </source>
</evidence>
<evidence type="ECO:0000256" key="5">
    <source>
        <dbReference type="ARBA" id="ARBA00023049"/>
    </source>
</evidence>
<evidence type="ECO:0000313" key="10">
    <source>
        <dbReference type="Proteomes" id="UP000886725"/>
    </source>
</evidence>
<evidence type="ECO:0000256" key="4">
    <source>
        <dbReference type="ARBA" id="ARBA00022833"/>
    </source>
</evidence>
<evidence type="ECO:0000259" key="8">
    <source>
        <dbReference type="Pfam" id="PF08439"/>
    </source>
</evidence>
<dbReference type="Pfam" id="PF01432">
    <property type="entry name" value="Peptidase_M3"/>
    <property type="match status" value="1"/>
</dbReference>
<comment type="similarity">
    <text evidence="6">Belongs to the peptidase M3B family.</text>
</comment>
<keyword evidence="1 6" id="KW-0645">Protease</keyword>
<dbReference type="GO" id="GO:0006518">
    <property type="term" value="P:peptide metabolic process"/>
    <property type="evidence" value="ECO:0007669"/>
    <property type="project" value="TreeGrafter"/>
</dbReference>
<feature type="domain" description="Oligopeptidase F N-terminal" evidence="8">
    <location>
        <begin position="114"/>
        <end position="183"/>
    </location>
</feature>
<dbReference type="InterPro" id="IPR001567">
    <property type="entry name" value="Pept_M3A_M3B_dom"/>
</dbReference>
<dbReference type="EMBL" id="DVFU01000013">
    <property type="protein sequence ID" value="HIQ64206.1"/>
    <property type="molecule type" value="Genomic_DNA"/>
</dbReference>
<comment type="function">
    <text evidence="6">Has oligopeptidase activity and degrades a variety of small bioactive peptides.</text>
</comment>
<dbReference type="Gene3D" id="1.10.287.830">
    <property type="entry name" value="putative peptidase helix hairpin domain like"/>
    <property type="match status" value="1"/>
</dbReference>
<dbReference type="GO" id="GO:0006508">
    <property type="term" value="P:proteolysis"/>
    <property type="evidence" value="ECO:0007669"/>
    <property type="project" value="UniProtKB-KW"/>
</dbReference>
<comment type="caution">
    <text evidence="9">The sequence shown here is derived from an EMBL/GenBank/DDBJ whole genome shotgun (WGS) entry which is preliminary data.</text>
</comment>
<evidence type="ECO:0000256" key="1">
    <source>
        <dbReference type="ARBA" id="ARBA00022670"/>
    </source>
</evidence>
<keyword evidence="5 6" id="KW-0482">Metalloprotease</keyword>
<dbReference type="InterPro" id="IPR004438">
    <property type="entry name" value="Peptidase_M3B"/>
</dbReference>
<comment type="cofactor">
    <cofactor evidence="6">
        <name>Zn(2+)</name>
        <dbReference type="ChEBI" id="CHEBI:29105"/>
    </cofactor>
    <text evidence="6">Binds 1 zinc ion.</text>
</comment>
<evidence type="ECO:0000313" key="9">
    <source>
        <dbReference type="EMBL" id="HIQ64206.1"/>
    </source>
</evidence>
<accession>A0A9D1CJH7</accession>
<dbReference type="CDD" id="cd09608">
    <property type="entry name" value="M3B_PepF"/>
    <property type="match status" value="1"/>
</dbReference>
<sequence length="599" mass="70034">MDHIKERREVPKEFQWNLERIFKTDEEFQKEIEAVRKQIDEFAKLEGHTTENAEMFYRSITAGNEIERRLNKLYTYASMKSDEDVANTENQAKKEQVVNLYNYASSKMYFQTPELLNTEKEVIESFYQAEPKLLEHKTNIEEVYRYKPHTLPKEEEKLLSNLSSAFGNDETTYGYLTDSDLDFGTIHDENGVEVPLTDTNFSIYIKSPKREVRKEAFERLYEVYKQFQNTITATFNGAIKQNVAMAHIKHYKTSFEAALFGDELDPKVYDTLVSSVRNHLDVLHDYYRLRKEVLNLKELHLYDVYTNLVPDTDTKYPFETASRLVLDALKPLGDAYINDLKQAFTESWIDIYPNKNKRGGAYSSGSYDTMPYVLLNYQDKLDDVSTLAHELGHSMHSFYTRKNQPYQYGDYPIFVAEVASTVNELLLAKHMLKVSTNKNERLAILNQLLELFKGTIYRQVMFAEFEKYAYDLVEQDEVITPDKLCKKYYELNQDYFGSDVVVDKEIAYEWEKVPHFYYHFYVYKYATGISAACHIVEGILSGDEAKRDAYLKMLANGCRENPLNTLKIAGVDMTDKEVYESAIRMFADTIEEFRNELKS</sequence>
<dbReference type="InterPro" id="IPR042088">
    <property type="entry name" value="OligoPept_F_C"/>
</dbReference>